<name>A0AAV7G677_DENCH</name>
<organism evidence="2 3">
    <name type="scientific">Dendrobium chrysotoxum</name>
    <name type="common">Orchid</name>
    <dbReference type="NCBI Taxonomy" id="161865"/>
    <lineage>
        <taxon>Eukaryota</taxon>
        <taxon>Viridiplantae</taxon>
        <taxon>Streptophyta</taxon>
        <taxon>Embryophyta</taxon>
        <taxon>Tracheophyta</taxon>
        <taxon>Spermatophyta</taxon>
        <taxon>Magnoliopsida</taxon>
        <taxon>Liliopsida</taxon>
        <taxon>Asparagales</taxon>
        <taxon>Orchidaceae</taxon>
        <taxon>Epidendroideae</taxon>
        <taxon>Malaxideae</taxon>
        <taxon>Dendrobiinae</taxon>
        <taxon>Dendrobium</taxon>
    </lineage>
</organism>
<gene>
    <name evidence="2" type="ORF">IEQ34_018443</name>
</gene>
<reference evidence="2 3" key="1">
    <citation type="journal article" date="2021" name="Hortic Res">
        <title>Chromosome-scale assembly of the Dendrobium chrysotoxum genome enhances the understanding of orchid evolution.</title>
        <authorList>
            <person name="Zhang Y."/>
            <person name="Zhang G.Q."/>
            <person name="Zhang D."/>
            <person name="Liu X.D."/>
            <person name="Xu X.Y."/>
            <person name="Sun W.H."/>
            <person name="Yu X."/>
            <person name="Zhu X."/>
            <person name="Wang Z.W."/>
            <person name="Zhao X."/>
            <person name="Zhong W.Y."/>
            <person name="Chen H."/>
            <person name="Yin W.L."/>
            <person name="Huang T."/>
            <person name="Niu S.C."/>
            <person name="Liu Z.J."/>
        </authorList>
    </citation>
    <scope>NUCLEOTIDE SEQUENCE [LARGE SCALE GENOMIC DNA]</scope>
    <source>
        <strain evidence="2">Lindl</strain>
    </source>
</reference>
<keyword evidence="1" id="KW-0812">Transmembrane</keyword>
<feature type="transmembrane region" description="Helical" evidence="1">
    <location>
        <begin position="15"/>
        <end position="36"/>
    </location>
</feature>
<keyword evidence="3" id="KW-1185">Reference proteome</keyword>
<dbReference type="AlphaFoldDB" id="A0AAV7G677"/>
<evidence type="ECO:0000313" key="3">
    <source>
        <dbReference type="Proteomes" id="UP000775213"/>
    </source>
</evidence>
<sequence length="105" mass="12166">MFLKRLVLVKSELTVLVELLFLEPVCVKILHGYVLIYNKVKLKLLKFILMNQSFNELFDQINKTPEFLHEKLDMTSMYTCVGEVKVGDLIRKDGIKMTTMEIGIA</sequence>
<protein>
    <submittedName>
        <fullName evidence="2">Uncharacterized protein</fullName>
    </submittedName>
</protein>
<evidence type="ECO:0000256" key="1">
    <source>
        <dbReference type="SAM" id="Phobius"/>
    </source>
</evidence>
<dbReference type="EMBL" id="JAGFBR010000017">
    <property type="protein sequence ID" value="KAH0451144.1"/>
    <property type="molecule type" value="Genomic_DNA"/>
</dbReference>
<accession>A0AAV7G677</accession>
<dbReference type="Proteomes" id="UP000775213">
    <property type="component" value="Unassembled WGS sequence"/>
</dbReference>
<keyword evidence="1" id="KW-1133">Transmembrane helix</keyword>
<keyword evidence="1" id="KW-0472">Membrane</keyword>
<evidence type="ECO:0000313" key="2">
    <source>
        <dbReference type="EMBL" id="KAH0451144.1"/>
    </source>
</evidence>
<proteinExistence type="predicted"/>
<comment type="caution">
    <text evidence="2">The sequence shown here is derived from an EMBL/GenBank/DDBJ whole genome shotgun (WGS) entry which is preliminary data.</text>
</comment>